<reference evidence="1" key="2">
    <citation type="journal article" date="2021" name="PeerJ">
        <title>Extensive microbial diversity within the chicken gut microbiome revealed by metagenomics and culture.</title>
        <authorList>
            <person name="Gilroy R."/>
            <person name="Ravi A."/>
            <person name="Getino M."/>
            <person name="Pursley I."/>
            <person name="Horton D.L."/>
            <person name="Alikhan N.F."/>
            <person name="Baker D."/>
            <person name="Gharbi K."/>
            <person name="Hall N."/>
            <person name="Watson M."/>
            <person name="Adriaenssens E.M."/>
            <person name="Foster-Nyarko E."/>
            <person name="Jarju S."/>
            <person name="Secka A."/>
            <person name="Antonio M."/>
            <person name="Oren A."/>
            <person name="Chaudhuri R.R."/>
            <person name="La Ragione R."/>
            <person name="Hildebrand F."/>
            <person name="Pallen M.J."/>
        </authorList>
    </citation>
    <scope>NUCLEOTIDE SEQUENCE</scope>
    <source>
        <strain evidence="1">ChiBcolR7-354</strain>
    </source>
</reference>
<dbReference type="Proteomes" id="UP000824262">
    <property type="component" value="Unassembled WGS sequence"/>
</dbReference>
<dbReference type="AlphaFoldDB" id="A0A9D1CSC9"/>
<comment type="caution">
    <text evidence="1">The sequence shown here is derived from an EMBL/GenBank/DDBJ whole genome shotgun (WGS) entry which is preliminary data.</text>
</comment>
<proteinExistence type="predicted"/>
<evidence type="ECO:0000313" key="2">
    <source>
        <dbReference type="Proteomes" id="UP000824262"/>
    </source>
</evidence>
<protein>
    <submittedName>
        <fullName evidence="1">Uncharacterized protein</fullName>
    </submittedName>
</protein>
<accession>A0A9D1CSC9</accession>
<sequence>MPEHGGGLCTQRCRGCEYCYSGLDMALCRSMPMCEYILKTGRRRACPAGERCTEFTPAAPADEQRRRAAERMWGAIMRGR</sequence>
<reference evidence="1" key="1">
    <citation type="submission" date="2020-10" db="EMBL/GenBank/DDBJ databases">
        <authorList>
            <person name="Gilroy R."/>
        </authorList>
    </citation>
    <scope>NUCLEOTIDE SEQUENCE</scope>
    <source>
        <strain evidence="1">ChiBcolR7-354</strain>
    </source>
</reference>
<dbReference type="EMBL" id="DVGA01000020">
    <property type="protein sequence ID" value="HIQ77899.1"/>
    <property type="molecule type" value="Genomic_DNA"/>
</dbReference>
<evidence type="ECO:0000313" key="1">
    <source>
        <dbReference type="EMBL" id="HIQ77899.1"/>
    </source>
</evidence>
<gene>
    <name evidence="1" type="ORF">IAB77_01415</name>
</gene>
<organism evidence="1 2">
    <name type="scientific">Candidatus Scatomorpha intestinavium</name>
    <dbReference type="NCBI Taxonomy" id="2840922"/>
    <lineage>
        <taxon>Bacteria</taxon>
        <taxon>Bacillati</taxon>
        <taxon>Bacillota</taxon>
        <taxon>Clostridia</taxon>
        <taxon>Eubacteriales</taxon>
        <taxon>Candidatus Scatomorpha</taxon>
    </lineage>
</organism>
<name>A0A9D1CSC9_9FIRM</name>